<dbReference type="InterPro" id="IPR019503">
    <property type="entry name" value="Peptidase_M66_dom"/>
</dbReference>
<feature type="region of interest" description="Disordered" evidence="7">
    <location>
        <begin position="733"/>
        <end position="754"/>
    </location>
</feature>
<feature type="region of interest" description="Disordered" evidence="7">
    <location>
        <begin position="124"/>
        <end position="146"/>
    </location>
</feature>
<dbReference type="PROSITE" id="PS51257">
    <property type="entry name" value="PROKAR_LIPOPROTEIN"/>
    <property type="match status" value="1"/>
</dbReference>
<comment type="cofactor">
    <cofactor evidence="1">
        <name>Zn(2+)</name>
        <dbReference type="ChEBI" id="CHEBI:29105"/>
    </cofactor>
</comment>
<keyword evidence="5" id="KW-0862">Zinc</keyword>
<dbReference type="Proteomes" id="UP001234178">
    <property type="component" value="Unassembled WGS sequence"/>
</dbReference>
<accession>A0ABR0B8L2</accession>
<dbReference type="InterPro" id="IPR051256">
    <property type="entry name" value="Dictomallein"/>
</dbReference>
<evidence type="ECO:0000259" key="9">
    <source>
        <dbReference type="PROSITE" id="PS51694"/>
    </source>
</evidence>
<feature type="region of interest" description="Disordered" evidence="7">
    <location>
        <begin position="25"/>
        <end position="61"/>
    </location>
</feature>
<sequence>MPLNQLRRALPMALGAAALAACGSDGADHGSGNGDGDNEGGVALGDGGAGGDGGSDGGGGVIPGSSVVVSLAQSHVVPAPGTVWSLAASAPLRVSEGRDALVLVQVNLPVTAPVLEVRQGETLVGSRPLNPPSQLPPSEGGEEKFSADSWSVTLPGAEVAPGMTLVVREGGRPFGAPVPVAVAPRTDITFQLLPFLLFGSAEGDSDLKQPTAAQKAQGAAGMPFTTSAFVPHPVGTFVSSFLVVPPDGTYPATKITNADGLTGRKKPFLDMATTITDAAGDRAINRVTYGSVYMKDAAGGRASYGGGVGWIGRDRRRRPDVWSLWHEGGHGMSLDHSPAEYDKGIYPYVDGSLNGSAWGFDASQNYFRAPFTTPNSYYFTCDGDKAERGGRPFAKDRRGRCYRFDPMHSAEDQKDPKASFPLYSDFNAARMPRWALGRDKINATNTGFMRIDAKGQWVDTPAASETTNAAWEGFHSGHADPELLNREWDLVFATRSVAGTADGTEFYQPLRHIGNGLKLVDPMVPSELASINADSNKATFYKYCRSSGCDYTLRATYKDPATQALTTVYRVLRGSARQWDKPSTWKDGAKDEKSPDSFLSWGIKLPVPAGRPKLTKLELLDTPLVWTRTANDLRNATVVKECSGERLVGLGAPLAVAHERPGRLHERRARFPAGGSVVANDERRLRHRVVVAILEGCEGIHQVGGRRRARGWEHTGGREGEDPARLHRLLRVAPRDEPKPLGEERPPEPFGGARDPFVGDAAEGFEEAVEGAQEVVGVGVDRLELTRVLRLGRPSGRSERRRVGGLGRRHRREPRRVPGGEPTCPRACARRRKQTGKSLNVGSPDIPGRHQRVPGASRGFWWVAPAARQTSLLDAVQVALHAAFGAEGVGPALGRRRRVAAGAEERRAAGRGPIRAILKEHERRAVGGRRRPGVLFGRAARLIDGDRRLEGAVGRCRRHEARRRGVCGVAQPRFKAAPKTCRRSARVALRVGAGEASEVAFVGGARHKNDPVSGRPLGLAGPAAVCKAPVGRNALGVARSVGNRFDGAAREEGEHENREEGLRHPPRRTGAPKRLTARSAFASHPGAPELQHPSAHRASAPVKRCSPFVARSVRFAAAGGRPENSGALPGDASLSGGDGSVSNEPSCIVGLPPFVAPAYAAPLPVEPQVLWTKPFGFGSYLERPNSPLVVTQDRIVLATQTAVYLYDRSGTLVVRRPLFGLDGGRVPLIAAPDGSIYVGSAGLDRIDKDGTSFRYFTSEKSIHAPDGEGGSWISGIARDPKTDRIYAVANDGWLRVVARAGENFAPVYLTTEPLSSAPTVLGIGDTLVVQGTLFHKNTGLRIGPSFVGNNGEVSFSLDAHGRRMIAPVAFHIPAFRFVDSCRQPIATIPQFGATARPTMTTFQDETLWAESLAGGESRYSVDINVTYERGEVVRKRLDFPAWPTALGADGTLYSLGKEDGKPIILATDEQFVERWRLPLATESAYLAGLGDDGVLVVHDVANKTFTAIQTTSPGFAPVARALADPTGAPRTPQNWIGAP</sequence>
<dbReference type="PROSITE" id="PS51694">
    <property type="entry name" value="PEPTIDASE_M66"/>
    <property type="match status" value="1"/>
</dbReference>
<feature type="region of interest" description="Disordered" evidence="7">
    <location>
        <begin position="1119"/>
        <end position="1139"/>
    </location>
</feature>
<dbReference type="InterPro" id="IPR011047">
    <property type="entry name" value="Quinoprotein_ADH-like_sf"/>
</dbReference>
<dbReference type="SUPFAM" id="SSF50998">
    <property type="entry name" value="Quinoprotein alcohol dehydrogenase-like"/>
    <property type="match status" value="1"/>
</dbReference>
<proteinExistence type="predicted"/>
<feature type="compositionally biased region" description="Basic and acidic residues" evidence="7">
    <location>
        <begin position="733"/>
        <end position="747"/>
    </location>
</feature>
<feature type="compositionally biased region" description="Basic and acidic residues" evidence="7">
    <location>
        <begin position="1047"/>
        <end position="1063"/>
    </location>
</feature>
<dbReference type="EMBL" id="JAOYFB010000041">
    <property type="protein sequence ID" value="KAK4044921.1"/>
    <property type="molecule type" value="Genomic_DNA"/>
</dbReference>
<evidence type="ECO:0000256" key="6">
    <source>
        <dbReference type="ARBA" id="ARBA00023049"/>
    </source>
</evidence>
<feature type="signal peptide" evidence="8">
    <location>
        <begin position="1"/>
        <end position="26"/>
    </location>
</feature>
<evidence type="ECO:0000256" key="2">
    <source>
        <dbReference type="ARBA" id="ARBA00022670"/>
    </source>
</evidence>
<dbReference type="Pfam" id="PF10462">
    <property type="entry name" value="Peptidase_M66"/>
    <property type="match status" value="1"/>
</dbReference>
<keyword evidence="2" id="KW-0645">Protease</keyword>
<gene>
    <name evidence="10" type="ORF">OUZ56_032327</name>
</gene>
<evidence type="ECO:0000256" key="4">
    <source>
        <dbReference type="ARBA" id="ARBA00022801"/>
    </source>
</evidence>
<feature type="domain" description="Peptidase M66" evidence="9">
    <location>
        <begin position="180"/>
        <end position="441"/>
    </location>
</feature>
<reference evidence="10 11" key="1">
    <citation type="journal article" date="2023" name="Nucleic Acids Res.">
        <title>The hologenome of Daphnia magna reveals possible DNA methylation and microbiome-mediated evolution of the host genome.</title>
        <authorList>
            <person name="Chaturvedi A."/>
            <person name="Li X."/>
            <person name="Dhandapani V."/>
            <person name="Marshall H."/>
            <person name="Kissane S."/>
            <person name="Cuenca-Cambronero M."/>
            <person name="Asole G."/>
            <person name="Calvet F."/>
            <person name="Ruiz-Romero M."/>
            <person name="Marangio P."/>
            <person name="Guigo R."/>
            <person name="Rago D."/>
            <person name="Mirbahai L."/>
            <person name="Eastwood N."/>
            <person name="Colbourne J.K."/>
            <person name="Zhou J."/>
            <person name="Mallon E."/>
            <person name="Orsini L."/>
        </authorList>
    </citation>
    <scope>NUCLEOTIDE SEQUENCE [LARGE SCALE GENOMIC DNA]</scope>
    <source>
        <strain evidence="10">LRV0_1</strain>
    </source>
</reference>
<dbReference type="PANTHER" id="PTHR39540:SF1">
    <property type="entry name" value="DICTOMALLEIN-1-RELATED"/>
    <property type="match status" value="1"/>
</dbReference>
<feature type="region of interest" description="Disordered" evidence="7">
    <location>
        <begin position="1046"/>
        <end position="1101"/>
    </location>
</feature>
<feature type="region of interest" description="Disordered" evidence="7">
    <location>
        <begin position="795"/>
        <end position="852"/>
    </location>
</feature>
<name>A0ABR0B8L2_9CRUS</name>
<feature type="chain" id="PRO_5047048098" description="Peptidase M66 domain-containing protein" evidence="8">
    <location>
        <begin position="27"/>
        <end position="1539"/>
    </location>
</feature>
<keyword evidence="6" id="KW-0482">Metalloprotease</keyword>
<evidence type="ECO:0000256" key="1">
    <source>
        <dbReference type="ARBA" id="ARBA00001947"/>
    </source>
</evidence>
<protein>
    <recommendedName>
        <fullName evidence="9">Peptidase M66 domain-containing protein</fullName>
    </recommendedName>
</protein>
<evidence type="ECO:0000256" key="3">
    <source>
        <dbReference type="ARBA" id="ARBA00022723"/>
    </source>
</evidence>
<keyword evidence="4" id="KW-0378">Hydrolase</keyword>
<evidence type="ECO:0000313" key="11">
    <source>
        <dbReference type="Proteomes" id="UP001234178"/>
    </source>
</evidence>
<keyword evidence="3" id="KW-0479">Metal-binding</keyword>
<evidence type="ECO:0000256" key="5">
    <source>
        <dbReference type="ARBA" id="ARBA00022833"/>
    </source>
</evidence>
<evidence type="ECO:0000256" key="8">
    <source>
        <dbReference type="SAM" id="SignalP"/>
    </source>
</evidence>
<comment type="caution">
    <text evidence="10">The sequence shown here is derived from an EMBL/GenBank/DDBJ whole genome shotgun (WGS) entry which is preliminary data.</text>
</comment>
<evidence type="ECO:0000313" key="10">
    <source>
        <dbReference type="EMBL" id="KAK4044921.1"/>
    </source>
</evidence>
<keyword evidence="11" id="KW-1185">Reference proteome</keyword>
<evidence type="ECO:0000256" key="7">
    <source>
        <dbReference type="SAM" id="MobiDB-lite"/>
    </source>
</evidence>
<keyword evidence="8" id="KW-0732">Signal</keyword>
<feature type="compositionally biased region" description="Gly residues" evidence="7">
    <location>
        <begin position="42"/>
        <end position="61"/>
    </location>
</feature>
<dbReference type="PANTHER" id="PTHR39540">
    <property type="match status" value="1"/>
</dbReference>
<organism evidence="10 11">
    <name type="scientific">Daphnia magna</name>
    <dbReference type="NCBI Taxonomy" id="35525"/>
    <lineage>
        <taxon>Eukaryota</taxon>
        <taxon>Metazoa</taxon>
        <taxon>Ecdysozoa</taxon>
        <taxon>Arthropoda</taxon>
        <taxon>Crustacea</taxon>
        <taxon>Branchiopoda</taxon>
        <taxon>Diplostraca</taxon>
        <taxon>Cladocera</taxon>
        <taxon>Anomopoda</taxon>
        <taxon>Daphniidae</taxon>
        <taxon>Daphnia</taxon>
    </lineage>
</organism>